<dbReference type="PaxDb" id="65489-OBART04G17040.1"/>
<keyword evidence="4" id="KW-1185">Reference proteome</keyword>
<dbReference type="InterPro" id="IPR032675">
    <property type="entry name" value="LRR_dom_sf"/>
</dbReference>
<proteinExistence type="predicted"/>
<dbReference type="SUPFAM" id="SSF52058">
    <property type="entry name" value="L domain-like"/>
    <property type="match status" value="1"/>
</dbReference>
<evidence type="ECO:0000313" key="4">
    <source>
        <dbReference type="Proteomes" id="UP000026960"/>
    </source>
</evidence>
<dbReference type="eggNOG" id="ENOG502SMBI">
    <property type="taxonomic scope" value="Eukaryota"/>
</dbReference>
<feature type="domain" description="Disease resistance R13L4/SHOC-2-like LRR" evidence="2">
    <location>
        <begin position="689"/>
        <end position="938"/>
    </location>
</feature>
<accession>A0A0D3FXD1</accession>
<reference evidence="3" key="1">
    <citation type="journal article" date="2009" name="Rice">
        <title>De Novo Next Generation Sequencing of Plant Genomes.</title>
        <authorList>
            <person name="Rounsley S."/>
            <person name="Marri P.R."/>
            <person name="Yu Y."/>
            <person name="He R."/>
            <person name="Sisneros N."/>
            <person name="Goicoechea J.L."/>
            <person name="Lee S.J."/>
            <person name="Angelova A."/>
            <person name="Kudrna D."/>
            <person name="Luo M."/>
            <person name="Affourtit J."/>
            <person name="Desany B."/>
            <person name="Knight J."/>
            <person name="Niazi F."/>
            <person name="Egholm M."/>
            <person name="Wing R.A."/>
        </authorList>
    </citation>
    <scope>NUCLEOTIDE SEQUENCE [LARGE SCALE GENOMIC DNA]</scope>
    <source>
        <strain evidence="3">cv. IRGC 105608</strain>
    </source>
</reference>
<evidence type="ECO:0000259" key="2">
    <source>
        <dbReference type="Pfam" id="PF23598"/>
    </source>
</evidence>
<dbReference type="Proteomes" id="UP000026960">
    <property type="component" value="Chromosome 4"/>
</dbReference>
<name>A0A0D3FXD1_9ORYZ</name>
<reference evidence="3" key="2">
    <citation type="submission" date="2015-03" db="UniProtKB">
        <authorList>
            <consortium name="EnsemblPlants"/>
        </authorList>
    </citation>
    <scope>IDENTIFICATION</scope>
</reference>
<dbReference type="Pfam" id="PF23598">
    <property type="entry name" value="LRR_14"/>
    <property type="match status" value="1"/>
</dbReference>
<evidence type="ECO:0000256" key="1">
    <source>
        <dbReference type="ARBA" id="ARBA00022737"/>
    </source>
</evidence>
<dbReference type="PANTHER" id="PTHR47186">
    <property type="entry name" value="LEUCINE-RICH REPEAT-CONTAINING PROTEIN 57"/>
    <property type="match status" value="1"/>
</dbReference>
<dbReference type="STRING" id="65489.A0A0D3FXD1"/>
<dbReference type="HOGENOM" id="CLU_010051_0_0_1"/>
<organism evidence="3">
    <name type="scientific">Oryza barthii</name>
    <dbReference type="NCBI Taxonomy" id="65489"/>
    <lineage>
        <taxon>Eukaryota</taxon>
        <taxon>Viridiplantae</taxon>
        <taxon>Streptophyta</taxon>
        <taxon>Embryophyta</taxon>
        <taxon>Tracheophyta</taxon>
        <taxon>Spermatophyta</taxon>
        <taxon>Magnoliopsida</taxon>
        <taxon>Liliopsida</taxon>
        <taxon>Poales</taxon>
        <taxon>Poaceae</taxon>
        <taxon>BOP clade</taxon>
        <taxon>Oryzoideae</taxon>
        <taxon>Oryzeae</taxon>
        <taxon>Oryzinae</taxon>
        <taxon>Oryza</taxon>
    </lineage>
</organism>
<keyword evidence="1" id="KW-0677">Repeat</keyword>
<sequence length="967" mass="110537">MDHPEMCMQVLEQAFNAKQLTLLLRRLGEPAEHLPGFPHEISVYEPANFMLVHRSIEKDVFEPLVMRISEIAQHYFGTVGSSETGEKGPTVPEFPEKIKWEVQHLEELFEGIKEDKEEVYEGFKSVSLAISEWQRRLAIAYQNAARDPRPFEGMKWAMEYHEMWVEDNNIIGAGDEILDFDEHELFESLRYVKTAQGGSEAHLLESIKSGMQCIKNVLATIRSRKEADNRSWCIVEQVFSPLLKLLKTINHLVSEAAARNNKSENYKILVKIDAEVNCLQDALDLIDRNKNEVYENFRLIEDLILPLLTFLKATYNDQSESLSFLDAVKHGVNYLEGVLDKIEQKQRDGNDNFHIVKAAFSPLLTCMYTFRRISLETLAHEDKSDAFILLDRIRDDLSQLKDVLQMVQEKENGIYSNFDAIEEHIDEIYDGHMNVEGSLKLNQMGGLRDKLQLIHEEITNIRGKVDDSFKVQEVSCHVMRMAAAHEASSSHQLSASNTFCITIESAQMWQLKVIIDELETRLRHCLLCLAVFPVDAIIKKRLLIHWWIGEGFVTSVSEGKSFFNKLLLSNGFITPVKKYHCDKVHSCKVQPWIRGLLIEAAKSKAFVELSSDGSSRNDFTRTRRACLHAGKILTNFHPDVLTIYNIKQQYVELNKTWFSEKNRLTTLQLGQWQDASYDPRAHHVEINNAKFLKQVKSCKQLKYLSLRGISRIEALPNSIGKLSRLVILDLKACHNLEDLPKEIVKLVKLEYLDVSDCYLLSGMPKGLGKLFQLEVLKGFVLSNAKSKDPCHLNELVMLKKLRKLSIRIGYSIDSGQFANFGELCALRSLTLIWGAHPISTHGSSPSHAAPHAMPCVLPLGLEKLELRCFPLVELPHWVSPEKLRKLKKLYISGGNISDLGDLKSWEVTVLRLRFLKHMNYSWTALHDSFRKLDVLEARECENLQPWPSCGKGLWRKEPNGTIAPVLT</sequence>
<dbReference type="InterPro" id="IPR055414">
    <property type="entry name" value="LRR_R13L4/SHOC2-like"/>
</dbReference>
<dbReference type="Gene3D" id="3.80.10.10">
    <property type="entry name" value="Ribonuclease Inhibitor"/>
    <property type="match status" value="1"/>
</dbReference>
<protein>
    <recommendedName>
        <fullName evidence="2">Disease resistance R13L4/SHOC-2-like LRR domain-containing protein</fullName>
    </recommendedName>
</protein>
<dbReference type="PANTHER" id="PTHR47186:SF54">
    <property type="entry name" value="DISEASE RESISTANCE RPP13-LIKE PROTEIN 4"/>
    <property type="match status" value="1"/>
</dbReference>
<dbReference type="Gramene" id="OBART04G17040.1">
    <property type="protein sequence ID" value="OBART04G17040.1"/>
    <property type="gene ID" value="OBART04G17040"/>
</dbReference>
<evidence type="ECO:0000313" key="3">
    <source>
        <dbReference type="EnsemblPlants" id="OBART04G17040.1"/>
    </source>
</evidence>
<dbReference type="AlphaFoldDB" id="A0A0D3FXD1"/>
<dbReference type="EnsemblPlants" id="OBART04G17040.1">
    <property type="protein sequence ID" value="OBART04G17040.1"/>
    <property type="gene ID" value="OBART04G17040"/>
</dbReference>